<evidence type="ECO:0000313" key="12">
    <source>
        <dbReference type="Proteomes" id="UP001160142"/>
    </source>
</evidence>
<dbReference type="Pfam" id="PF02518">
    <property type="entry name" value="HATPase_c"/>
    <property type="match status" value="1"/>
</dbReference>
<dbReference type="InterPro" id="IPR036890">
    <property type="entry name" value="HATPase_C_sf"/>
</dbReference>
<sequence length="455" mass="47916">MTRDGAPRSMVRTLQWRLMTIVALVVVLVGTASIIGLRIVVDTNADRAATLAGEAVSTWGTVDSGQRVVDARQLTKLAPIAAVVVLLGSDGEIVAASSDATLPLSQLEPLVSGAVADSTVTVDLAGRSTTFTRIEFEAGTVFRDGTDVPLESALVGVGSEGADRLIRALFLAELILLGLVIVAVAVTSRLVITRTTGSLTALADHVENDDVVGIAHVARDYSETAELADALQRLDVRRQRSERELRDFVADTSHELKTPLTKIQGWSELHFQNPDDGDRTERALESIVEESHRMRRLVDQLSALASADSLTTPRLAPLDLSALVNRLITKGDVDGLSARVEPGIVVRGDEHSLVQVVRNLVSNAFTHGGDGVTVAVALEAVGTHAVLSVEDDGVGIPPELSDSVFERFVTGDRTQGSGLGLAIVRSIVEGHGGSVGIDTTAGRGATVRVVLPLAA</sequence>
<comment type="catalytic activity">
    <reaction evidence="1">
        <text>ATP + protein L-histidine = ADP + protein N-phospho-L-histidine.</text>
        <dbReference type="EC" id="2.7.13.3"/>
    </reaction>
</comment>
<keyword evidence="9" id="KW-0472">Membrane</keyword>
<dbReference type="CDD" id="cd00082">
    <property type="entry name" value="HisKA"/>
    <property type="match status" value="1"/>
</dbReference>
<dbReference type="SMART" id="SM00387">
    <property type="entry name" value="HATPase_c"/>
    <property type="match status" value="1"/>
</dbReference>
<comment type="subcellular location">
    <subcellularLocation>
        <location evidence="2">Cell membrane</location>
    </subcellularLocation>
</comment>
<dbReference type="InterPro" id="IPR003661">
    <property type="entry name" value="HisK_dim/P_dom"/>
</dbReference>
<keyword evidence="4" id="KW-0597">Phosphoprotein</keyword>
<accession>A0ABT6KN97</accession>
<keyword evidence="8" id="KW-0175">Coiled coil</keyword>
<evidence type="ECO:0000259" key="10">
    <source>
        <dbReference type="PROSITE" id="PS50109"/>
    </source>
</evidence>
<dbReference type="RefSeq" id="WP_322133656.1">
    <property type="nucleotide sequence ID" value="NZ_CP085036.1"/>
</dbReference>
<keyword evidence="7" id="KW-0902">Two-component regulatory system</keyword>
<dbReference type="PROSITE" id="PS50109">
    <property type="entry name" value="HIS_KIN"/>
    <property type="match status" value="1"/>
</dbReference>
<dbReference type="PANTHER" id="PTHR43711">
    <property type="entry name" value="TWO-COMPONENT HISTIDINE KINASE"/>
    <property type="match status" value="1"/>
</dbReference>
<dbReference type="GO" id="GO:0004673">
    <property type="term" value="F:protein histidine kinase activity"/>
    <property type="evidence" value="ECO:0007669"/>
    <property type="project" value="UniProtKB-EC"/>
</dbReference>
<evidence type="ECO:0000256" key="5">
    <source>
        <dbReference type="ARBA" id="ARBA00022679"/>
    </source>
</evidence>
<keyword evidence="5 11" id="KW-0808">Transferase</keyword>
<evidence type="ECO:0000256" key="2">
    <source>
        <dbReference type="ARBA" id="ARBA00004236"/>
    </source>
</evidence>
<feature type="coiled-coil region" evidence="8">
    <location>
        <begin position="224"/>
        <end position="251"/>
    </location>
</feature>
<proteinExistence type="predicted"/>
<dbReference type="EMBL" id="JARXVQ010000001">
    <property type="protein sequence ID" value="MDH6181339.1"/>
    <property type="molecule type" value="Genomic_DNA"/>
</dbReference>
<evidence type="ECO:0000256" key="9">
    <source>
        <dbReference type="SAM" id="Phobius"/>
    </source>
</evidence>
<name>A0ABT6KN97_9MICO</name>
<evidence type="ECO:0000256" key="6">
    <source>
        <dbReference type="ARBA" id="ARBA00022777"/>
    </source>
</evidence>
<comment type="caution">
    <text evidence="11">The sequence shown here is derived from an EMBL/GenBank/DDBJ whole genome shotgun (WGS) entry which is preliminary data.</text>
</comment>
<dbReference type="SUPFAM" id="SSF55874">
    <property type="entry name" value="ATPase domain of HSP90 chaperone/DNA topoisomerase II/histidine kinase"/>
    <property type="match status" value="1"/>
</dbReference>
<keyword evidence="9" id="KW-0812">Transmembrane</keyword>
<dbReference type="PANTHER" id="PTHR43711:SF1">
    <property type="entry name" value="HISTIDINE KINASE 1"/>
    <property type="match status" value="1"/>
</dbReference>
<dbReference type="CDD" id="cd00075">
    <property type="entry name" value="HATPase"/>
    <property type="match status" value="1"/>
</dbReference>
<evidence type="ECO:0000256" key="8">
    <source>
        <dbReference type="SAM" id="Coils"/>
    </source>
</evidence>
<evidence type="ECO:0000256" key="4">
    <source>
        <dbReference type="ARBA" id="ARBA00022553"/>
    </source>
</evidence>
<dbReference type="InterPro" id="IPR004358">
    <property type="entry name" value="Sig_transdc_His_kin-like_C"/>
</dbReference>
<dbReference type="Gene3D" id="3.30.565.10">
    <property type="entry name" value="Histidine kinase-like ATPase, C-terminal domain"/>
    <property type="match status" value="1"/>
</dbReference>
<dbReference type="InterPro" id="IPR050736">
    <property type="entry name" value="Sensor_HK_Regulatory"/>
</dbReference>
<feature type="transmembrane region" description="Helical" evidence="9">
    <location>
        <begin position="165"/>
        <end position="186"/>
    </location>
</feature>
<keyword evidence="12" id="KW-1185">Reference proteome</keyword>
<evidence type="ECO:0000256" key="7">
    <source>
        <dbReference type="ARBA" id="ARBA00023012"/>
    </source>
</evidence>
<evidence type="ECO:0000256" key="3">
    <source>
        <dbReference type="ARBA" id="ARBA00012438"/>
    </source>
</evidence>
<dbReference type="InterPro" id="IPR003594">
    <property type="entry name" value="HATPase_dom"/>
</dbReference>
<dbReference type="PRINTS" id="PR00344">
    <property type="entry name" value="BCTRLSENSOR"/>
</dbReference>
<dbReference type="InterPro" id="IPR005467">
    <property type="entry name" value="His_kinase_dom"/>
</dbReference>
<protein>
    <recommendedName>
        <fullName evidence="3">histidine kinase</fullName>
        <ecNumber evidence="3">2.7.13.3</ecNumber>
    </recommendedName>
</protein>
<keyword evidence="9" id="KW-1133">Transmembrane helix</keyword>
<organism evidence="11 12">
    <name type="scientific">Antiquaquibacter oligotrophicus</name>
    <dbReference type="NCBI Taxonomy" id="2880260"/>
    <lineage>
        <taxon>Bacteria</taxon>
        <taxon>Bacillati</taxon>
        <taxon>Actinomycetota</taxon>
        <taxon>Actinomycetes</taxon>
        <taxon>Micrococcales</taxon>
        <taxon>Microbacteriaceae</taxon>
        <taxon>Antiquaquibacter</taxon>
    </lineage>
</organism>
<dbReference type="SMART" id="SM00388">
    <property type="entry name" value="HisKA"/>
    <property type="match status" value="1"/>
</dbReference>
<feature type="domain" description="Histidine kinase" evidence="10">
    <location>
        <begin position="251"/>
        <end position="455"/>
    </location>
</feature>
<feature type="transmembrane region" description="Helical" evidence="9">
    <location>
        <begin position="21"/>
        <end position="41"/>
    </location>
</feature>
<dbReference type="Pfam" id="PF00512">
    <property type="entry name" value="HisKA"/>
    <property type="match status" value="1"/>
</dbReference>
<dbReference type="Proteomes" id="UP001160142">
    <property type="component" value="Unassembled WGS sequence"/>
</dbReference>
<keyword evidence="6 11" id="KW-0418">Kinase</keyword>
<dbReference type="SUPFAM" id="SSF47384">
    <property type="entry name" value="Homodimeric domain of signal transducing histidine kinase"/>
    <property type="match status" value="1"/>
</dbReference>
<gene>
    <name evidence="11" type="ORF">M2152_001521</name>
</gene>
<dbReference type="Gene3D" id="1.10.287.130">
    <property type="match status" value="1"/>
</dbReference>
<dbReference type="InterPro" id="IPR036097">
    <property type="entry name" value="HisK_dim/P_sf"/>
</dbReference>
<dbReference type="EC" id="2.7.13.3" evidence="3"/>
<evidence type="ECO:0000256" key="1">
    <source>
        <dbReference type="ARBA" id="ARBA00000085"/>
    </source>
</evidence>
<evidence type="ECO:0000313" key="11">
    <source>
        <dbReference type="EMBL" id="MDH6181339.1"/>
    </source>
</evidence>
<reference evidence="11 12" key="1">
    <citation type="submission" date="2023-04" db="EMBL/GenBank/DDBJ databases">
        <title>Genome Encyclopedia of Bacteria and Archaea VI: Functional Genomics of Type Strains.</title>
        <authorList>
            <person name="Whitman W."/>
        </authorList>
    </citation>
    <scope>NUCLEOTIDE SEQUENCE [LARGE SCALE GENOMIC DNA]</scope>
    <source>
        <strain evidence="11 12">SG_E_30_P1</strain>
    </source>
</reference>